<evidence type="ECO:0000256" key="6">
    <source>
        <dbReference type="SAM" id="Phobius"/>
    </source>
</evidence>
<evidence type="ECO:0000256" key="1">
    <source>
        <dbReference type="ARBA" id="ARBA00004141"/>
    </source>
</evidence>
<dbReference type="Proteomes" id="UP000036700">
    <property type="component" value="Chromosome"/>
</dbReference>
<feature type="transmembrane region" description="Helical" evidence="6">
    <location>
        <begin position="200"/>
        <end position="222"/>
    </location>
</feature>
<dbReference type="STRING" id="445709.ABW99_01215"/>
<organism evidence="8 9">
    <name type="scientific">Pandoraea thiooxydans</name>
    <dbReference type="NCBI Taxonomy" id="445709"/>
    <lineage>
        <taxon>Bacteria</taxon>
        <taxon>Pseudomonadati</taxon>
        <taxon>Pseudomonadota</taxon>
        <taxon>Betaproteobacteria</taxon>
        <taxon>Burkholderiales</taxon>
        <taxon>Burkholderiaceae</taxon>
        <taxon>Pandoraea</taxon>
    </lineage>
</organism>
<dbReference type="PANTHER" id="PTHR32322">
    <property type="entry name" value="INNER MEMBRANE TRANSPORTER"/>
    <property type="match status" value="1"/>
</dbReference>
<comment type="similarity">
    <text evidence="2">Belongs to the EamA transporter family.</text>
</comment>
<keyword evidence="5 6" id="KW-0472">Membrane</keyword>
<dbReference type="SUPFAM" id="SSF103481">
    <property type="entry name" value="Multidrug resistance efflux transporter EmrE"/>
    <property type="match status" value="2"/>
</dbReference>
<keyword evidence="3 6" id="KW-0812">Transmembrane</keyword>
<dbReference type="Pfam" id="PF00892">
    <property type="entry name" value="EamA"/>
    <property type="match status" value="2"/>
</dbReference>
<dbReference type="KEGG" id="ptx:ABW99_01215"/>
<dbReference type="OrthoDB" id="9809509at2"/>
<dbReference type="PANTHER" id="PTHR32322:SF2">
    <property type="entry name" value="EAMA DOMAIN-CONTAINING PROTEIN"/>
    <property type="match status" value="1"/>
</dbReference>
<evidence type="ECO:0000313" key="9">
    <source>
        <dbReference type="Proteomes" id="UP000036700"/>
    </source>
</evidence>
<evidence type="ECO:0000313" key="8">
    <source>
        <dbReference type="EMBL" id="AKJ70287.2"/>
    </source>
</evidence>
<dbReference type="RefSeq" id="WP_052892548.1">
    <property type="nucleotide sequence ID" value="NZ_CP011568.3"/>
</dbReference>
<feature type="transmembrane region" description="Helical" evidence="6">
    <location>
        <begin position="234"/>
        <end position="255"/>
    </location>
</feature>
<feature type="transmembrane region" description="Helical" evidence="6">
    <location>
        <begin position="267"/>
        <end position="284"/>
    </location>
</feature>
<accession>A0A0G3EXZ2</accession>
<name>A0A0G3EXZ2_9BURK</name>
<feature type="domain" description="EamA" evidence="7">
    <location>
        <begin position="31"/>
        <end position="160"/>
    </location>
</feature>
<dbReference type="InterPro" id="IPR050638">
    <property type="entry name" value="AA-Vitamin_Transporters"/>
</dbReference>
<evidence type="ECO:0000256" key="4">
    <source>
        <dbReference type="ARBA" id="ARBA00022989"/>
    </source>
</evidence>
<feature type="transmembrane region" description="Helical" evidence="6">
    <location>
        <begin position="115"/>
        <end position="134"/>
    </location>
</feature>
<evidence type="ECO:0000256" key="5">
    <source>
        <dbReference type="ARBA" id="ARBA00023136"/>
    </source>
</evidence>
<feature type="domain" description="EamA" evidence="7">
    <location>
        <begin position="172"/>
        <end position="307"/>
    </location>
</feature>
<dbReference type="GO" id="GO:0016020">
    <property type="term" value="C:membrane"/>
    <property type="evidence" value="ECO:0007669"/>
    <property type="project" value="UniProtKB-SubCell"/>
</dbReference>
<reference evidence="9" key="1">
    <citation type="submission" date="2015-06" db="EMBL/GenBank/DDBJ databases">
        <authorList>
            <person name="Lim Y.L."/>
            <person name="Ee R."/>
            <person name="Yong D."/>
            <person name="How K.Y."/>
            <person name="Yin W.F."/>
            <person name="Chan K.G."/>
        </authorList>
    </citation>
    <scope>NUCLEOTIDE SEQUENCE [LARGE SCALE GENOMIC DNA]</scope>
    <source>
        <strain evidence="9">DSM 25325</strain>
    </source>
</reference>
<proteinExistence type="inferred from homology"/>
<feature type="transmembrane region" description="Helical" evidence="6">
    <location>
        <begin position="290"/>
        <end position="309"/>
    </location>
</feature>
<gene>
    <name evidence="8" type="ORF">ABW99_01215</name>
</gene>
<evidence type="ECO:0000256" key="2">
    <source>
        <dbReference type="ARBA" id="ARBA00007362"/>
    </source>
</evidence>
<dbReference type="InterPro" id="IPR000620">
    <property type="entry name" value="EamA_dom"/>
</dbReference>
<feature type="transmembrane region" description="Helical" evidence="6">
    <location>
        <begin position="54"/>
        <end position="73"/>
    </location>
</feature>
<feature type="transmembrane region" description="Helical" evidence="6">
    <location>
        <begin position="170"/>
        <end position="191"/>
    </location>
</feature>
<evidence type="ECO:0000259" key="7">
    <source>
        <dbReference type="Pfam" id="PF00892"/>
    </source>
</evidence>
<dbReference type="AlphaFoldDB" id="A0A0G3EXZ2"/>
<feature type="transmembrane region" description="Helical" evidence="6">
    <location>
        <begin position="85"/>
        <end position="109"/>
    </location>
</feature>
<feature type="transmembrane region" description="Helical" evidence="6">
    <location>
        <begin position="146"/>
        <end position="164"/>
    </location>
</feature>
<sequence length="319" mass="33062">MSQKLLALTEPAAMPAKPVSARLGKVAAVGTLFSLLWSSAFVAGKIGLQSAPPFALLAMRFGLASLCLIALLAARHRRRRVPLRLEHAGILVLAGILNNTVYLGLGWIALQTVPAGFAALLTSVYPLLTSALAIPLLRERATWPKFTGLALGAAGVTMVVHHHVSTAGLAPLGIGLLLLGVLALACGTILLKRTAAHQDFLLVTALQTIAGAVSLTVLAGATGEFHAIHWQASLVGALLYLAGGVSIGAALMWLWLLGNGVASNASAFHFLNPLFGTLIAFAVLGEPVNASDLLGGLPIAAGILLMTFAREASHIRTRK</sequence>
<keyword evidence="4 6" id="KW-1133">Transmembrane helix</keyword>
<dbReference type="InterPro" id="IPR037185">
    <property type="entry name" value="EmrE-like"/>
</dbReference>
<keyword evidence="9" id="KW-1185">Reference proteome</keyword>
<protein>
    <recommendedName>
        <fullName evidence="7">EamA domain-containing protein</fullName>
    </recommendedName>
</protein>
<dbReference type="EMBL" id="CP011568">
    <property type="protein sequence ID" value="AKJ70287.2"/>
    <property type="molecule type" value="Genomic_DNA"/>
</dbReference>
<evidence type="ECO:0000256" key="3">
    <source>
        <dbReference type="ARBA" id="ARBA00022692"/>
    </source>
</evidence>
<comment type="subcellular location">
    <subcellularLocation>
        <location evidence="1">Membrane</location>
        <topology evidence="1">Multi-pass membrane protein</topology>
    </subcellularLocation>
</comment>